<proteinExistence type="predicted"/>
<evidence type="ECO:0000313" key="2">
    <source>
        <dbReference type="Proteomes" id="UP000000742"/>
    </source>
</evidence>
<accession>B7GMT1</accession>
<organism evidence="1 2">
    <name type="scientific">Anoxybacillus flavithermus (strain DSM 21510 / WK1)</name>
    <dbReference type="NCBI Taxonomy" id="491915"/>
    <lineage>
        <taxon>Bacteria</taxon>
        <taxon>Bacillati</taxon>
        <taxon>Bacillota</taxon>
        <taxon>Bacilli</taxon>
        <taxon>Bacillales</taxon>
        <taxon>Anoxybacillaceae</taxon>
        <taxon>Anoxybacillus</taxon>
    </lineage>
</organism>
<dbReference type="HOGENOM" id="CLU_540422_0_0_9"/>
<dbReference type="AlphaFoldDB" id="B7GMT1"/>
<sequence length="504" mass="59827">MVFMDCINKEMGYILFDQIYEQVQNTFFSDISFDFENSKFDLNFINSIQLGSAFSKACEILELDINKVKECIFKYILHQLREESLTLSSDELAVLRDYYDETINGTKLEDIFWDEYFETPSDYMDYYEQALLSMGYAASIEEYQDKKNKIFEKLFNNITYTEYFVNELGTNKEWCTVSKKSGNFLRIYKDYKKRKREPFNKKPGSDRMKYIDKDFRAFVNNTSEYLRLLEILEESQEWYIDHSEDLLKYERKTGLFFTLKCYMLLKNKGIEGETVPEDYLKILSTFSIIDDLNLKLYLAKLFVKEGIFWLSKKDKYAFAKLFEIIIIYTPFLKEFIKRKIYSMAPPNLFQVSDTKNPTLDSVKRKLYLYTILRKNKCYELNEIKQELNIDSLMNLNEIDTILFEKLYKKVFKLRKKKEEFFNDVYNAIIEQCTGNSDGIARNIGKFIENVLIAASSIFMCDGDLLALEKSEDFEVKSILNEYKAPSQEVIEKKLEQIRELLSGE</sequence>
<reference evidence="1 2" key="1">
    <citation type="journal article" date="2008" name="Genome Biol.">
        <title>Encapsulated in silica: genome, proteome and physiology of the thermophilic bacterium Anoxybacillus flavithermus WK1.</title>
        <authorList>
            <person name="Saw J.H."/>
            <person name="Mountain B.W."/>
            <person name="Feng L."/>
            <person name="Omelchenko M.V."/>
            <person name="Hou S."/>
            <person name="Saito J.A."/>
            <person name="Stott M.B."/>
            <person name="Li D."/>
            <person name="Zhao G."/>
            <person name="Wu J."/>
            <person name="Galperin M.Y."/>
            <person name="Koonin E.V."/>
            <person name="Makarova K.S."/>
            <person name="Wolf Y.I."/>
            <person name="Rigden D.J."/>
            <person name="Dunfield P.F."/>
            <person name="Wang L."/>
            <person name="Alam M."/>
        </authorList>
    </citation>
    <scope>NUCLEOTIDE SEQUENCE [LARGE SCALE GENOMIC DNA]</scope>
    <source>
        <strain evidence="2">DSM 21510 / WK1</strain>
    </source>
</reference>
<name>B7GMT1_ANOFW</name>
<dbReference type="Proteomes" id="UP000000742">
    <property type="component" value="Chromosome"/>
</dbReference>
<gene>
    <name evidence="1" type="ordered locus">Aflv_2830</name>
</gene>
<dbReference type="KEGG" id="afl:Aflv_2830"/>
<dbReference type="EMBL" id="CP000922">
    <property type="protein sequence ID" value="ACJ35183.1"/>
    <property type="molecule type" value="Genomic_DNA"/>
</dbReference>
<protein>
    <submittedName>
        <fullName evidence="1">Uncharacterized protein</fullName>
    </submittedName>
</protein>
<evidence type="ECO:0000313" key="1">
    <source>
        <dbReference type="EMBL" id="ACJ35183.1"/>
    </source>
</evidence>
<dbReference type="eggNOG" id="ENOG5033DHJ">
    <property type="taxonomic scope" value="Bacteria"/>
</dbReference>